<dbReference type="Pfam" id="PF11174">
    <property type="entry name" value="DUF2970"/>
    <property type="match status" value="1"/>
</dbReference>
<dbReference type="Proteomes" id="UP000054903">
    <property type="component" value="Unassembled WGS sequence"/>
</dbReference>
<feature type="transmembrane region" description="Helical" evidence="1">
    <location>
        <begin position="32"/>
        <end position="53"/>
    </location>
</feature>
<gene>
    <name evidence="2" type="ORF">AWB77_03869</name>
</gene>
<dbReference type="GO" id="GO:0016301">
    <property type="term" value="F:kinase activity"/>
    <property type="evidence" value="ECO:0007669"/>
    <property type="project" value="UniProtKB-KW"/>
</dbReference>
<evidence type="ECO:0000313" key="2">
    <source>
        <dbReference type="EMBL" id="SAK79346.1"/>
    </source>
</evidence>
<dbReference type="InterPro" id="IPR021344">
    <property type="entry name" value="DUF2970"/>
</dbReference>
<name>A0A158CBQ8_9BURK</name>
<keyword evidence="1" id="KW-0812">Transmembrane</keyword>
<keyword evidence="1" id="KW-1133">Transmembrane helix</keyword>
<accession>A0A158CBQ8</accession>
<protein>
    <submittedName>
        <fullName evidence="2">Glycerol kinase</fullName>
    </submittedName>
</protein>
<dbReference type="EMBL" id="FCNX02000009">
    <property type="protein sequence ID" value="SAK79346.1"/>
    <property type="molecule type" value="Genomic_DNA"/>
</dbReference>
<organism evidence="2 3">
    <name type="scientific">Caballeronia fortuita</name>
    <dbReference type="NCBI Taxonomy" id="1777138"/>
    <lineage>
        <taxon>Bacteria</taxon>
        <taxon>Pseudomonadati</taxon>
        <taxon>Pseudomonadota</taxon>
        <taxon>Betaproteobacteria</taxon>
        <taxon>Burkholderiales</taxon>
        <taxon>Burkholderiaceae</taxon>
        <taxon>Caballeronia</taxon>
    </lineage>
</organism>
<dbReference type="AlphaFoldDB" id="A0A158CBQ8"/>
<sequence length="62" mass="6634">MVCMVLASFFGVRKRANHKADLANVNMVMLPFVAVVLALLIGMLIFGVVHLVVDGVSSSQGF</sequence>
<proteinExistence type="predicted"/>
<keyword evidence="3" id="KW-1185">Reference proteome</keyword>
<evidence type="ECO:0000313" key="3">
    <source>
        <dbReference type="Proteomes" id="UP000054903"/>
    </source>
</evidence>
<keyword evidence="2" id="KW-0808">Transferase</keyword>
<evidence type="ECO:0000256" key="1">
    <source>
        <dbReference type="SAM" id="Phobius"/>
    </source>
</evidence>
<keyword evidence="2" id="KW-0418">Kinase</keyword>
<comment type="caution">
    <text evidence="2">The sequence shown here is derived from an EMBL/GenBank/DDBJ whole genome shotgun (WGS) entry which is preliminary data.</text>
</comment>
<keyword evidence="1" id="KW-0472">Membrane</keyword>
<reference evidence="2" key="1">
    <citation type="submission" date="2016-01" db="EMBL/GenBank/DDBJ databases">
        <authorList>
            <person name="Peeters C."/>
        </authorList>
    </citation>
    <scope>NUCLEOTIDE SEQUENCE</scope>
    <source>
        <strain evidence="2">LMG 29320</strain>
    </source>
</reference>